<organism evidence="1 2">
    <name type="scientific">Pleurodeles waltl</name>
    <name type="common">Iberian ribbed newt</name>
    <dbReference type="NCBI Taxonomy" id="8319"/>
    <lineage>
        <taxon>Eukaryota</taxon>
        <taxon>Metazoa</taxon>
        <taxon>Chordata</taxon>
        <taxon>Craniata</taxon>
        <taxon>Vertebrata</taxon>
        <taxon>Euteleostomi</taxon>
        <taxon>Amphibia</taxon>
        <taxon>Batrachia</taxon>
        <taxon>Caudata</taxon>
        <taxon>Salamandroidea</taxon>
        <taxon>Salamandridae</taxon>
        <taxon>Pleurodelinae</taxon>
        <taxon>Pleurodeles</taxon>
    </lineage>
</organism>
<gene>
    <name evidence="1" type="ORF">NDU88_001125</name>
</gene>
<dbReference type="EMBL" id="JANPWB010000010">
    <property type="protein sequence ID" value="KAJ1134676.1"/>
    <property type="molecule type" value="Genomic_DNA"/>
</dbReference>
<sequence length="145" mass="15771">MHDHGGVPGAGLGAPAASLPAIGLEPGTSDPPDLRTWVPHTIRALCPQATRDSWSSWTVACRCYSLLACWCLESGVSPRPQDIKATLGPKIDVLQIDMAHMRGDHKKLKERVDATESTMAALRPTVLDATSHIRALQREMTQLRQ</sequence>
<name>A0AAV7Q269_PLEWA</name>
<protein>
    <submittedName>
        <fullName evidence="1">Uncharacterized protein</fullName>
    </submittedName>
</protein>
<evidence type="ECO:0000313" key="2">
    <source>
        <dbReference type="Proteomes" id="UP001066276"/>
    </source>
</evidence>
<dbReference type="Proteomes" id="UP001066276">
    <property type="component" value="Chromosome 6"/>
</dbReference>
<comment type="caution">
    <text evidence="1">The sequence shown here is derived from an EMBL/GenBank/DDBJ whole genome shotgun (WGS) entry which is preliminary data.</text>
</comment>
<reference evidence="1" key="1">
    <citation type="journal article" date="2022" name="bioRxiv">
        <title>Sequencing and chromosome-scale assembly of the giantPleurodeles waltlgenome.</title>
        <authorList>
            <person name="Brown T."/>
            <person name="Elewa A."/>
            <person name="Iarovenko S."/>
            <person name="Subramanian E."/>
            <person name="Araus A.J."/>
            <person name="Petzold A."/>
            <person name="Susuki M."/>
            <person name="Suzuki K.-i.T."/>
            <person name="Hayashi T."/>
            <person name="Toyoda A."/>
            <person name="Oliveira C."/>
            <person name="Osipova E."/>
            <person name="Leigh N.D."/>
            <person name="Simon A."/>
            <person name="Yun M.H."/>
        </authorList>
    </citation>
    <scope>NUCLEOTIDE SEQUENCE</scope>
    <source>
        <strain evidence="1">20211129_DDA</strain>
        <tissue evidence="1">Liver</tissue>
    </source>
</reference>
<proteinExistence type="predicted"/>
<accession>A0AAV7Q269</accession>
<keyword evidence="2" id="KW-1185">Reference proteome</keyword>
<dbReference type="AlphaFoldDB" id="A0AAV7Q269"/>
<evidence type="ECO:0000313" key="1">
    <source>
        <dbReference type="EMBL" id="KAJ1134676.1"/>
    </source>
</evidence>